<evidence type="ECO:0000313" key="3">
    <source>
        <dbReference type="Proteomes" id="UP000233060"/>
    </source>
</evidence>
<dbReference type="Bgee" id="ENSCATG00000041302">
    <property type="expression patterns" value="Expressed in pituitary gland and 11 other cell types or tissues"/>
</dbReference>
<sequence length="24" mass="2446">ETESGSVAHVYNPSTLGGQGGWIV</sequence>
<dbReference type="Proteomes" id="UP000233060">
    <property type="component" value="Unassembled WGS sequence"/>
</dbReference>
<dbReference type="GeneTree" id="ENSGT00910000147572"/>
<accession>A0A2K5NI21</accession>
<dbReference type="AlphaFoldDB" id="A0A2K5NI21"/>
<evidence type="ECO:0000256" key="1">
    <source>
        <dbReference type="SAM" id="MobiDB-lite"/>
    </source>
</evidence>
<organism evidence="2 3">
    <name type="scientific">Cercocebus atys</name>
    <name type="common">Sooty mangabey</name>
    <name type="synonym">Cercocebus torquatus atys</name>
    <dbReference type="NCBI Taxonomy" id="9531"/>
    <lineage>
        <taxon>Eukaryota</taxon>
        <taxon>Metazoa</taxon>
        <taxon>Chordata</taxon>
        <taxon>Craniata</taxon>
        <taxon>Vertebrata</taxon>
        <taxon>Euteleostomi</taxon>
        <taxon>Mammalia</taxon>
        <taxon>Eutheria</taxon>
        <taxon>Euarchontoglires</taxon>
        <taxon>Primates</taxon>
        <taxon>Haplorrhini</taxon>
        <taxon>Catarrhini</taxon>
        <taxon>Cercopithecidae</taxon>
        <taxon>Cercopithecinae</taxon>
        <taxon>Cercocebus</taxon>
    </lineage>
</organism>
<name>A0A2K5NI21_CERAT</name>
<reference evidence="2" key="2">
    <citation type="submission" date="2025-09" db="UniProtKB">
        <authorList>
            <consortium name="Ensembl"/>
        </authorList>
    </citation>
    <scope>IDENTIFICATION</scope>
</reference>
<reference evidence="2" key="1">
    <citation type="submission" date="2025-08" db="UniProtKB">
        <authorList>
            <consortium name="Ensembl"/>
        </authorList>
    </citation>
    <scope>IDENTIFICATION</scope>
</reference>
<proteinExistence type="predicted"/>
<keyword evidence="3" id="KW-1185">Reference proteome</keyword>
<feature type="region of interest" description="Disordered" evidence="1">
    <location>
        <begin position="1"/>
        <end position="24"/>
    </location>
</feature>
<dbReference type="Ensembl" id="ENSCATT00000061361.1">
    <property type="protein sequence ID" value="ENSCATP00000037065.1"/>
    <property type="gene ID" value="ENSCATG00000041302.1"/>
</dbReference>
<protein>
    <submittedName>
        <fullName evidence="2">Uncharacterized protein</fullName>
    </submittedName>
</protein>
<evidence type="ECO:0000313" key="2">
    <source>
        <dbReference type="Ensembl" id="ENSCATP00000037065.1"/>
    </source>
</evidence>